<dbReference type="EMBL" id="GEGO01001182">
    <property type="protein sequence ID" value="JAR94222.1"/>
    <property type="molecule type" value="Transcribed_RNA"/>
</dbReference>
<evidence type="ECO:0000313" key="1">
    <source>
        <dbReference type="EMBL" id="JAR94222.1"/>
    </source>
</evidence>
<name>A0A147BUL4_IXORI</name>
<dbReference type="AlphaFoldDB" id="A0A147BUL4"/>
<proteinExistence type="predicted"/>
<accession>A0A147BUL4</accession>
<organism evidence="1">
    <name type="scientific">Ixodes ricinus</name>
    <name type="common">Common tick</name>
    <name type="synonym">Acarus ricinus</name>
    <dbReference type="NCBI Taxonomy" id="34613"/>
    <lineage>
        <taxon>Eukaryota</taxon>
        <taxon>Metazoa</taxon>
        <taxon>Ecdysozoa</taxon>
        <taxon>Arthropoda</taxon>
        <taxon>Chelicerata</taxon>
        <taxon>Arachnida</taxon>
        <taxon>Acari</taxon>
        <taxon>Parasitiformes</taxon>
        <taxon>Ixodida</taxon>
        <taxon>Ixodoidea</taxon>
        <taxon>Ixodidae</taxon>
        <taxon>Ixodinae</taxon>
        <taxon>Ixodes</taxon>
    </lineage>
</organism>
<reference evidence="1" key="1">
    <citation type="journal article" date="2018" name="PLoS Negl. Trop. Dis.">
        <title>Sialome diversity of ticks revealed by RNAseq of single tick salivary glands.</title>
        <authorList>
            <person name="Perner J."/>
            <person name="Kropackova S."/>
            <person name="Kopacek P."/>
            <person name="Ribeiro J.M."/>
        </authorList>
    </citation>
    <scope>NUCLEOTIDE SEQUENCE</scope>
    <source>
        <strain evidence="1">Siblings of single egg batch collected in Ceske Budejovice</strain>
        <tissue evidence="1">Salivary glands</tissue>
    </source>
</reference>
<protein>
    <submittedName>
        <fullName evidence="1">Putative secreted protein</fullName>
    </submittedName>
</protein>
<sequence>MRCCASRSTSRLSSVACWAISSLARLEVITKMASLQTMVLPLPSVSLPSSKSCSRTVRTSGCALSTSSRSTTAVGHSRSLRVS</sequence>